<proteinExistence type="predicted"/>
<evidence type="ECO:0000313" key="3">
    <source>
        <dbReference type="EMBL" id="SQP83533.1"/>
    </source>
</evidence>
<dbReference type="EMBL" id="UCZA01000021">
    <property type="protein sequence ID" value="SQP83533.1"/>
    <property type="molecule type" value="Genomic_DNA"/>
</dbReference>
<evidence type="ECO:0000313" key="7">
    <source>
        <dbReference type="Proteomes" id="UP000254785"/>
    </source>
</evidence>
<reference evidence="1 8" key="2">
    <citation type="submission" date="2018-04" db="EMBL/GenBank/DDBJ databases">
        <title>Large scale genomics of bovine and human commensal E. coli to reveal the emerging process of EHEC.</title>
        <authorList>
            <person name="Arimizu Y."/>
            <person name="Ogura Y."/>
        </authorList>
    </citation>
    <scope>NUCLEOTIDE SEQUENCE [LARGE SCALE GENOMIC DNA]</scope>
    <source>
        <strain evidence="1 8">KK-P061</strain>
    </source>
</reference>
<protein>
    <submittedName>
        <fullName evidence="1">Uncharacterized protein</fullName>
    </submittedName>
</protein>
<dbReference type="Proteomes" id="UP000254785">
    <property type="component" value="Unassembled WGS sequence"/>
</dbReference>
<dbReference type="Proteomes" id="UP000218543">
    <property type="component" value="Unassembled WGS sequence"/>
</dbReference>
<dbReference type="RefSeq" id="WP_000788777.1">
    <property type="nucleotide sequence ID" value="NZ_AP018808.1"/>
</dbReference>
<dbReference type="Proteomes" id="UP000303027">
    <property type="component" value="Unassembled WGS sequence"/>
</dbReference>
<dbReference type="EMBL" id="UGDC01000003">
    <property type="protein sequence ID" value="STJ82339.1"/>
    <property type="molecule type" value="Genomic_DNA"/>
</dbReference>
<evidence type="ECO:0000313" key="8">
    <source>
        <dbReference type="Proteomes" id="UP000303027"/>
    </source>
</evidence>
<evidence type="ECO:0000313" key="5">
    <source>
        <dbReference type="Proteomes" id="UP000218543"/>
    </source>
</evidence>
<reference evidence="2 5" key="1">
    <citation type="submission" date="2016-12" db="EMBL/GenBank/DDBJ databases">
        <title>Real-Time Genomic Investigation Underlying the Public Health Response to a Shiga Toxin-Producing Escherichia Coli O26:H11 Outbreak in a Nursery.</title>
        <authorList>
            <person name="Ferdous M."/>
            <person name="Moran-Gilad J."/>
            <person name="Rossen J.W."/>
            <person name="Gdalevich M."/>
        </authorList>
    </citation>
    <scope>NUCLEOTIDE SEQUENCE [LARGE SCALE GENOMIC DNA]</scope>
    <source>
        <strain evidence="2 5">STEC 514-2</strain>
    </source>
</reference>
<dbReference type="AlphaFoldDB" id="A0A0F3WHK1"/>
<sequence length="52" mass="6407">MKNIAAIKRNNRKIHARKFLSTPEGKAWLERKQRENEERKLLSELKWLREDF</sequence>
<evidence type="ECO:0000313" key="2">
    <source>
        <dbReference type="EMBL" id="PAU17987.1"/>
    </source>
</evidence>
<organism evidence="1 8">
    <name type="scientific">Escherichia coli</name>
    <dbReference type="NCBI Taxonomy" id="562"/>
    <lineage>
        <taxon>Bacteria</taxon>
        <taxon>Pseudomonadati</taxon>
        <taxon>Pseudomonadota</taxon>
        <taxon>Gammaproteobacteria</taxon>
        <taxon>Enterobacterales</taxon>
        <taxon>Enterobacteriaceae</taxon>
        <taxon>Escherichia</taxon>
    </lineage>
</organism>
<evidence type="ECO:0000313" key="6">
    <source>
        <dbReference type="Proteomes" id="UP000250671"/>
    </source>
</evidence>
<dbReference type="GeneID" id="93779442"/>
<gene>
    <name evidence="2" type="ORF">BTQ06_22115</name>
    <name evidence="1" type="ORF">BvCmsKKP061_04501</name>
    <name evidence="4" type="ORF">NCTC9117_04940</name>
    <name evidence="3" type="ORF">SAMEA3752557_03432</name>
</gene>
<accession>A0A0F3WHK1</accession>
<dbReference type="EMBL" id="BFXY01000145">
    <property type="protein sequence ID" value="GDH59560.1"/>
    <property type="molecule type" value="Genomic_DNA"/>
</dbReference>
<evidence type="ECO:0000313" key="1">
    <source>
        <dbReference type="EMBL" id="GDH59560.1"/>
    </source>
</evidence>
<dbReference type="EMBL" id="MRVZ01000086">
    <property type="protein sequence ID" value="PAU17987.1"/>
    <property type="molecule type" value="Genomic_DNA"/>
</dbReference>
<evidence type="ECO:0000313" key="4">
    <source>
        <dbReference type="EMBL" id="STJ82339.1"/>
    </source>
</evidence>
<reference evidence="6 7" key="3">
    <citation type="submission" date="2018-06" db="EMBL/GenBank/DDBJ databases">
        <authorList>
            <consortium name="Pathogen Informatics"/>
            <person name="Doyle S."/>
        </authorList>
    </citation>
    <scope>NUCLEOTIDE SEQUENCE [LARGE SCALE GENOMIC DNA]</scope>
    <source>
        <strain evidence="4 7">NCTC9117</strain>
        <strain evidence="3 6">VREC0535</strain>
    </source>
</reference>
<dbReference type="Proteomes" id="UP000250671">
    <property type="component" value="Unassembled WGS sequence"/>
</dbReference>
<name>A0A0F3WHK1_ECOLX</name>